<accession>A0A2A2KC17</accession>
<gene>
    <name evidence="4" type="ORF">WR25_24341</name>
</gene>
<protein>
    <recommendedName>
        <fullName evidence="3">BZIP domain-containing protein</fullName>
    </recommendedName>
</protein>
<evidence type="ECO:0000313" key="4">
    <source>
        <dbReference type="EMBL" id="PAV71369.1"/>
    </source>
</evidence>
<organism evidence="4 5">
    <name type="scientific">Diploscapter pachys</name>
    <dbReference type="NCBI Taxonomy" id="2018661"/>
    <lineage>
        <taxon>Eukaryota</taxon>
        <taxon>Metazoa</taxon>
        <taxon>Ecdysozoa</taxon>
        <taxon>Nematoda</taxon>
        <taxon>Chromadorea</taxon>
        <taxon>Rhabditida</taxon>
        <taxon>Rhabditina</taxon>
        <taxon>Rhabditomorpha</taxon>
        <taxon>Rhabditoidea</taxon>
        <taxon>Rhabditidae</taxon>
        <taxon>Diploscapter</taxon>
    </lineage>
</organism>
<dbReference type="AlphaFoldDB" id="A0A2A2KC17"/>
<sequence>MVRSVYSRSSMSPRTDDEPEMSRKEKNRLAAARFRNKQKSEIQLFRELCENQTNEITTLKNRLKIATERCGELSRLLDIAVTYYGEPPELKGRMLSRTPVVSIANHQKSPDFSQSYSGYSSTSSSEWSPNCRESTPSIVSSPDLDFTYFNPEMTSCRSTPATMSSYSPEPHHNPYYAESDSFYQPVQSVQPAPEEPKNAPERPSQVIMDESQQADNSQMPVYHQTEPIGNMLTTPTEFRQAGNNFSPLFKKYFE</sequence>
<keyword evidence="5" id="KW-1185">Reference proteome</keyword>
<dbReference type="Proteomes" id="UP000218231">
    <property type="component" value="Unassembled WGS sequence"/>
</dbReference>
<dbReference type="InterPro" id="IPR004827">
    <property type="entry name" value="bZIP"/>
</dbReference>
<name>A0A2A2KC17_9BILA</name>
<dbReference type="SUPFAM" id="SSF57959">
    <property type="entry name" value="Leucine zipper domain"/>
    <property type="match status" value="1"/>
</dbReference>
<feature type="region of interest" description="Disordered" evidence="2">
    <location>
        <begin position="159"/>
        <end position="178"/>
    </location>
</feature>
<feature type="compositionally biased region" description="Low complexity" evidence="2">
    <location>
        <begin position="110"/>
        <end position="128"/>
    </location>
</feature>
<dbReference type="CDD" id="cd14686">
    <property type="entry name" value="bZIP"/>
    <property type="match status" value="1"/>
</dbReference>
<dbReference type="PROSITE" id="PS00036">
    <property type="entry name" value="BZIP_BASIC"/>
    <property type="match status" value="1"/>
</dbReference>
<feature type="coiled-coil region" evidence="1">
    <location>
        <begin position="42"/>
        <end position="69"/>
    </location>
</feature>
<feature type="compositionally biased region" description="Low complexity" evidence="2">
    <location>
        <begin position="1"/>
        <end position="12"/>
    </location>
</feature>
<keyword evidence="1" id="KW-0175">Coiled coil</keyword>
<dbReference type="GO" id="GO:0003700">
    <property type="term" value="F:DNA-binding transcription factor activity"/>
    <property type="evidence" value="ECO:0007669"/>
    <property type="project" value="InterPro"/>
</dbReference>
<dbReference type="Pfam" id="PF07716">
    <property type="entry name" value="bZIP_2"/>
    <property type="match status" value="1"/>
</dbReference>
<evidence type="ECO:0000313" key="5">
    <source>
        <dbReference type="Proteomes" id="UP000218231"/>
    </source>
</evidence>
<dbReference type="InterPro" id="IPR046347">
    <property type="entry name" value="bZIP_sf"/>
</dbReference>
<evidence type="ECO:0000256" key="2">
    <source>
        <dbReference type="SAM" id="MobiDB-lite"/>
    </source>
</evidence>
<feature type="compositionally biased region" description="Basic and acidic residues" evidence="2">
    <location>
        <begin position="14"/>
        <end position="26"/>
    </location>
</feature>
<feature type="region of interest" description="Disordered" evidence="2">
    <location>
        <begin position="1"/>
        <end position="26"/>
    </location>
</feature>
<evidence type="ECO:0000256" key="1">
    <source>
        <dbReference type="SAM" id="Coils"/>
    </source>
</evidence>
<dbReference type="EMBL" id="LIAE01009062">
    <property type="protein sequence ID" value="PAV71369.1"/>
    <property type="molecule type" value="Genomic_DNA"/>
</dbReference>
<comment type="caution">
    <text evidence="4">The sequence shown here is derived from an EMBL/GenBank/DDBJ whole genome shotgun (WGS) entry which is preliminary data.</text>
</comment>
<dbReference type="Gene3D" id="1.20.5.170">
    <property type="match status" value="1"/>
</dbReference>
<proteinExistence type="predicted"/>
<feature type="region of interest" description="Disordered" evidence="2">
    <location>
        <begin position="106"/>
        <end position="136"/>
    </location>
</feature>
<reference evidence="4 5" key="1">
    <citation type="journal article" date="2017" name="Curr. Biol.">
        <title>Genome architecture and evolution of a unichromosomal asexual nematode.</title>
        <authorList>
            <person name="Fradin H."/>
            <person name="Zegar C."/>
            <person name="Gutwein M."/>
            <person name="Lucas J."/>
            <person name="Kovtun M."/>
            <person name="Corcoran D."/>
            <person name="Baugh L.R."/>
            <person name="Kiontke K."/>
            <person name="Gunsalus K."/>
            <person name="Fitch D.H."/>
            <person name="Piano F."/>
        </authorList>
    </citation>
    <scope>NUCLEOTIDE SEQUENCE [LARGE SCALE GENOMIC DNA]</scope>
    <source>
        <strain evidence="4">PF1309</strain>
    </source>
</reference>
<evidence type="ECO:0000259" key="3">
    <source>
        <dbReference type="PROSITE" id="PS00036"/>
    </source>
</evidence>
<feature type="domain" description="BZIP" evidence="3">
    <location>
        <begin position="23"/>
        <end position="37"/>
    </location>
</feature>